<sequence length="152" mass="17145">MVDILTKQTTNQEFLDFAVEQVHNADIVTTHAGEPSAQVCDLLLNKNGKLYIATSSQNPFFKDLIAQPKVIVDGYKGDGTMDSCGFSIRGTIKNVDHLYLDEIFAKNPYLNEIYADDLEGAKKDLRVLEITPITAGYLDYRTKPVFMRNFKF</sequence>
<reference evidence="1 2" key="1">
    <citation type="journal article" date="2016" name="Microbiology (Mosc.)">
        <title>Comparison of Lactobacillus crispatus isolates from Lactobacillus-dominated vaginal microbiomes with isolates from microbiomes containing bacterial vaginosis-associated bacteria.</title>
        <authorList>
            <person name="Abdelmaksoud A.A."/>
            <person name="Koparde V.N."/>
            <person name="Sheth N.U."/>
            <person name="Serrano M.G."/>
            <person name="Glascock A.L."/>
            <person name="Fettweis J.M."/>
            <person name="Strauss Iii J.F."/>
            <person name="Buck G.A."/>
            <person name="Jefferson K.K."/>
        </authorList>
    </citation>
    <scope>NUCLEOTIDE SEQUENCE [LARGE SCALE GENOMIC DNA]</scope>
    <source>
        <strain evidence="1 2">VMC3</strain>
    </source>
</reference>
<dbReference type="InterPro" id="IPR012349">
    <property type="entry name" value="Split_barrel_FMN-bd"/>
</dbReference>
<dbReference type="PATRIC" id="fig|47770.28.peg.2182"/>
<organism evidence="1 2">
    <name type="scientific">Lactobacillus crispatus</name>
    <dbReference type="NCBI Taxonomy" id="47770"/>
    <lineage>
        <taxon>Bacteria</taxon>
        <taxon>Bacillati</taxon>
        <taxon>Bacillota</taxon>
        <taxon>Bacilli</taxon>
        <taxon>Lactobacillales</taxon>
        <taxon>Lactobacillaceae</taxon>
        <taxon>Lactobacillus</taxon>
    </lineage>
</organism>
<dbReference type="RefSeq" id="WP_060461843.1">
    <property type="nucleotide sequence ID" value="NZ_AP025162.1"/>
</dbReference>
<dbReference type="EMBL" id="LJGP01000009">
    <property type="protein sequence ID" value="KWU04320.1"/>
    <property type="molecule type" value="Genomic_DNA"/>
</dbReference>
<accession>A0A109DFH7</accession>
<gene>
    <name evidence="1" type="ORF">AEL95_02830</name>
</gene>
<dbReference type="Gene3D" id="2.30.110.10">
    <property type="entry name" value="Electron Transport, Fmn-binding Protein, Chain A"/>
    <property type="match status" value="1"/>
</dbReference>
<dbReference type="AlphaFoldDB" id="A0A109DFH7"/>
<evidence type="ECO:0008006" key="3">
    <source>
        <dbReference type="Google" id="ProtNLM"/>
    </source>
</evidence>
<proteinExistence type="predicted"/>
<dbReference type="SUPFAM" id="SSF50475">
    <property type="entry name" value="FMN-binding split barrel"/>
    <property type="match status" value="1"/>
</dbReference>
<comment type="caution">
    <text evidence="1">The sequence shown here is derived from an EMBL/GenBank/DDBJ whole genome shotgun (WGS) entry which is preliminary data.</text>
</comment>
<evidence type="ECO:0000313" key="2">
    <source>
        <dbReference type="Proteomes" id="UP000067598"/>
    </source>
</evidence>
<name>A0A109DFH7_9LACO</name>
<evidence type="ECO:0000313" key="1">
    <source>
        <dbReference type="EMBL" id="KWU04320.1"/>
    </source>
</evidence>
<dbReference type="Proteomes" id="UP000067598">
    <property type="component" value="Unassembled WGS sequence"/>
</dbReference>
<protein>
    <recommendedName>
        <fullName evidence="3">Pyridoxamine 5'-phosphate oxidase family protein</fullName>
    </recommendedName>
</protein>